<proteinExistence type="predicted"/>
<keyword evidence="6" id="KW-1185">Reference proteome</keyword>
<feature type="domain" description="HTH deoR-type" evidence="4">
    <location>
        <begin position="3"/>
        <end position="58"/>
    </location>
</feature>
<dbReference type="EMBL" id="CP042593">
    <property type="protein sequence ID" value="QED47048.1"/>
    <property type="molecule type" value="Genomic_DNA"/>
</dbReference>
<dbReference type="PANTHER" id="PTHR30363:SF44">
    <property type="entry name" value="AGA OPERON TRANSCRIPTIONAL REPRESSOR-RELATED"/>
    <property type="match status" value="1"/>
</dbReference>
<evidence type="ECO:0000256" key="3">
    <source>
        <dbReference type="ARBA" id="ARBA00023163"/>
    </source>
</evidence>
<dbReference type="SUPFAM" id="SSF46785">
    <property type="entry name" value="Winged helix' DNA-binding domain"/>
    <property type="match status" value="1"/>
</dbReference>
<dbReference type="InterPro" id="IPR037171">
    <property type="entry name" value="NagB/RpiA_transferase-like"/>
</dbReference>
<evidence type="ECO:0000259" key="4">
    <source>
        <dbReference type="PROSITE" id="PS51000"/>
    </source>
</evidence>
<dbReference type="InterPro" id="IPR050313">
    <property type="entry name" value="Carb_Metab_HTH_regulators"/>
</dbReference>
<dbReference type="InterPro" id="IPR018356">
    <property type="entry name" value="Tscrpt_reg_HTH_DeoR_CS"/>
</dbReference>
<dbReference type="SMART" id="SM00420">
    <property type="entry name" value="HTH_DEOR"/>
    <property type="match status" value="1"/>
</dbReference>
<dbReference type="InterPro" id="IPR001034">
    <property type="entry name" value="DeoR_HTH"/>
</dbReference>
<evidence type="ECO:0000313" key="5">
    <source>
        <dbReference type="EMBL" id="QED47048.1"/>
    </source>
</evidence>
<name>A0A5B8Z2B9_CYTDA</name>
<dbReference type="InterPro" id="IPR036390">
    <property type="entry name" value="WH_DNA-bd_sf"/>
</dbReference>
<dbReference type="Gene3D" id="1.10.10.10">
    <property type="entry name" value="Winged helix-like DNA-binding domain superfamily/Winged helix DNA-binding domain"/>
    <property type="match status" value="1"/>
</dbReference>
<protein>
    <submittedName>
        <fullName evidence="5">DeoR/GlpR transcriptional regulator</fullName>
    </submittedName>
</protein>
<dbReference type="RefSeq" id="WP_057774744.1">
    <property type="nucleotide sequence ID" value="NZ_CP042593.1"/>
</dbReference>
<dbReference type="Gene3D" id="3.40.50.1360">
    <property type="match status" value="1"/>
</dbReference>
<dbReference type="InterPro" id="IPR014036">
    <property type="entry name" value="DeoR-like_C"/>
</dbReference>
<dbReference type="SMART" id="SM01134">
    <property type="entry name" value="DeoRC"/>
    <property type="match status" value="1"/>
</dbReference>
<evidence type="ECO:0000256" key="1">
    <source>
        <dbReference type="ARBA" id="ARBA00023015"/>
    </source>
</evidence>
<dbReference type="SUPFAM" id="SSF100950">
    <property type="entry name" value="NagB/RpiA/CoA transferase-like"/>
    <property type="match status" value="1"/>
</dbReference>
<keyword evidence="2" id="KW-0238">DNA-binding</keyword>
<dbReference type="OrthoDB" id="9798651at2"/>
<keyword evidence="1" id="KW-0805">Transcription regulation</keyword>
<dbReference type="InterPro" id="IPR036388">
    <property type="entry name" value="WH-like_DNA-bd_sf"/>
</dbReference>
<dbReference type="GO" id="GO:0003700">
    <property type="term" value="F:DNA-binding transcription factor activity"/>
    <property type="evidence" value="ECO:0007669"/>
    <property type="project" value="InterPro"/>
</dbReference>
<gene>
    <name evidence="5" type="ORF">FSZ17_07200</name>
</gene>
<keyword evidence="3" id="KW-0804">Transcription</keyword>
<dbReference type="Pfam" id="PF08220">
    <property type="entry name" value="HTH_DeoR"/>
    <property type="match status" value="1"/>
</dbReference>
<evidence type="ECO:0000256" key="2">
    <source>
        <dbReference type="ARBA" id="ARBA00023125"/>
    </source>
</evidence>
<dbReference type="GO" id="GO:0003677">
    <property type="term" value="F:DNA binding"/>
    <property type="evidence" value="ECO:0007669"/>
    <property type="project" value="UniProtKB-KW"/>
</dbReference>
<sequence>MLPIERKMKLLEQVNTTGKIEIDELAEQLNVSSMTIRRDLSKLEKDGKLVRTHGGAVSLQSLTTETPYVNKITLRVKEKRLIALEALKLIPEGASVFLDSGTTTLEIANIIKERNDLHIVTNDLNILQMLLHSPSNIICTGGNLQNGLGVFYGPHAEDLLRSINIDILFLGAHAIDIERGISAPTLEKAMLKKMMIKTAKQTWAVCDSSKFDKHSFAHVCNLSEINGIITDNLCIKEKMKKYENRISIIYAHGN</sequence>
<dbReference type="KEGG" id="bda:FSZ17_07200"/>
<organism evidence="5 6">
    <name type="scientific">Cytobacillus dafuensis</name>
    <name type="common">Bacillus dafuensis</name>
    <dbReference type="NCBI Taxonomy" id="1742359"/>
    <lineage>
        <taxon>Bacteria</taxon>
        <taxon>Bacillati</taxon>
        <taxon>Bacillota</taxon>
        <taxon>Bacilli</taxon>
        <taxon>Bacillales</taxon>
        <taxon>Bacillaceae</taxon>
        <taxon>Cytobacillus</taxon>
    </lineage>
</organism>
<dbReference type="Pfam" id="PF00455">
    <property type="entry name" value="DeoRC"/>
    <property type="match status" value="1"/>
</dbReference>
<dbReference type="PROSITE" id="PS00894">
    <property type="entry name" value="HTH_DEOR_1"/>
    <property type="match status" value="1"/>
</dbReference>
<dbReference type="PANTHER" id="PTHR30363">
    <property type="entry name" value="HTH-TYPE TRANSCRIPTIONAL REGULATOR SRLR-RELATED"/>
    <property type="match status" value="1"/>
</dbReference>
<dbReference type="PRINTS" id="PR00037">
    <property type="entry name" value="HTHLACR"/>
</dbReference>
<dbReference type="AlphaFoldDB" id="A0A5B8Z2B9"/>
<dbReference type="PROSITE" id="PS51000">
    <property type="entry name" value="HTH_DEOR_2"/>
    <property type="match status" value="1"/>
</dbReference>
<dbReference type="Proteomes" id="UP000321555">
    <property type="component" value="Chromosome"/>
</dbReference>
<evidence type="ECO:0000313" key="6">
    <source>
        <dbReference type="Proteomes" id="UP000321555"/>
    </source>
</evidence>
<accession>A0A5B8Z2B9</accession>
<reference evidence="6" key="1">
    <citation type="submission" date="2019-08" db="EMBL/GenBank/DDBJ databases">
        <authorList>
            <person name="Zheng X."/>
        </authorList>
    </citation>
    <scope>NUCLEOTIDE SEQUENCE [LARGE SCALE GENOMIC DNA]</scope>
    <source>
        <strain evidence="6">FJAT-25496</strain>
    </source>
</reference>
<dbReference type="STRING" id="1742359.GCA_001439625_04026"/>